<evidence type="ECO:0000313" key="2">
    <source>
        <dbReference type="Proteomes" id="UP000076154"/>
    </source>
</evidence>
<name>A0A369JH44_HYPMA</name>
<reference evidence="1" key="1">
    <citation type="submission" date="2018-04" db="EMBL/GenBank/DDBJ databases">
        <title>Whole genome sequencing of Hypsizygus marmoreus.</title>
        <authorList>
            <person name="Choi I.-G."/>
            <person name="Min B."/>
            <person name="Kim J.-G."/>
            <person name="Kim S."/>
            <person name="Oh Y.-L."/>
            <person name="Kong W.-S."/>
            <person name="Park H."/>
            <person name="Jeong J."/>
            <person name="Song E.-S."/>
        </authorList>
    </citation>
    <scope>NUCLEOTIDE SEQUENCE [LARGE SCALE GENOMIC DNA]</scope>
    <source>
        <strain evidence="1">51987-8</strain>
    </source>
</reference>
<gene>
    <name evidence="1" type="ORF">Hypma_014280</name>
</gene>
<organism evidence="1 2">
    <name type="scientific">Hypsizygus marmoreus</name>
    <name type="common">White beech mushroom</name>
    <name type="synonym">Agaricus marmoreus</name>
    <dbReference type="NCBI Taxonomy" id="39966"/>
    <lineage>
        <taxon>Eukaryota</taxon>
        <taxon>Fungi</taxon>
        <taxon>Dikarya</taxon>
        <taxon>Basidiomycota</taxon>
        <taxon>Agaricomycotina</taxon>
        <taxon>Agaricomycetes</taxon>
        <taxon>Agaricomycetidae</taxon>
        <taxon>Agaricales</taxon>
        <taxon>Tricholomatineae</taxon>
        <taxon>Lyophyllaceae</taxon>
        <taxon>Hypsizygus</taxon>
    </lineage>
</organism>
<dbReference type="Proteomes" id="UP000076154">
    <property type="component" value="Unassembled WGS sequence"/>
</dbReference>
<keyword evidence="2" id="KW-1185">Reference proteome</keyword>
<protein>
    <submittedName>
        <fullName evidence="1">Uncharacterized protein</fullName>
    </submittedName>
</protein>
<accession>A0A369JH44</accession>
<dbReference type="EMBL" id="LUEZ02000085">
    <property type="protein sequence ID" value="RDB19023.1"/>
    <property type="molecule type" value="Genomic_DNA"/>
</dbReference>
<proteinExistence type="predicted"/>
<evidence type="ECO:0000313" key="1">
    <source>
        <dbReference type="EMBL" id="RDB19023.1"/>
    </source>
</evidence>
<dbReference type="InParanoid" id="A0A369JH44"/>
<sequence>MAMHCYPRIGESIFIQLRSSLTGRSKFGSLEERGNHYRPAPSPFLLPLELETNGGKILPRASRRRTNATCHCLPLAHNASPVFRVPPRNAPRRLAAKAAETQESTRCSRRKMRDLRASLPLPKPIFHPPNLFITVPYAQDPTEDPFFGPPDLPQSPWLGGLLPGDGYYMYPAPYRSHSIPYYSGPSGFYDGYMTPFEGYIWSKLIRKATANHP</sequence>
<comment type="caution">
    <text evidence="1">The sequence shown here is derived from an EMBL/GenBank/DDBJ whole genome shotgun (WGS) entry which is preliminary data.</text>
</comment>
<dbReference type="AlphaFoldDB" id="A0A369JH44"/>